<dbReference type="EMBL" id="BAABIQ010000005">
    <property type="protein sequence ID" value="GAA4783229.1"/>
    <property type="molecule type" value="Genomic_DNA"/>
</dbReference>
<evidence type="ECO:0000313" key="2">
    <source>
        <dbReference type="EMBL" id="GAA4783229.1"/>
    </source>
</evidence>
<reference evidence="3" key="1">
    <citation type="journal article" date="2019" name="Int. J. Syst. Evol. Microbiol.">
        <title>The Global Catalogue of Microorganisms (GCM) 10K type strain sequencing project: providing services to taxonomists for standard genome sequencing and annotation.</title>
        <authorList>
            <consortium name="The Broad Institute Genomics Platform"/>
            <consortium name="The Broad Institute Genome Sequencing Center for Infectious Disease"/>
            <person name="Wu L."/>
            <person name="Ma J."/>
        </authorList>
    </citation>
    <scope>NUCLEOTIDE SEQUENCE [LARGE SCALE GENOMIC DNA]</scope>
    <source>
        <strain evidence="3">JCM 18200</strain>
    </source>
</reference>
<dbReference type="RefSeq" id="WP_345230486.1">
    <property type="nucleotide sequence ID" value="NZ_BAABIQ010000005.1"/>
</dbReference>
<dbReference type="Gene3D" id="2.60.40.1930">
    <property type="match status" value="1"/>
</dbReference>
<accession>A0ABP9AMS4</accession>
<keyword evidence="2" id="KW-0675">Receptor</keyword>
<proteinExistence type="predicted"/>
<dbReference type="Gene3D" id="2.170.130.10">
    <property type="entry name" value="TonB-dependent receptor, plug domain"/>
    <property type="match status" value="1"/>
</dbReference>
<name>A0ABP9AMS4_9SPHI</name>
<sequence>MNYKFFFIGFLLFSTRLLLAQQIQPNSALEHVLGNLEKYQKEYPQEKVYLHLDKPYYTAGEDLWFKAYITVGNFNFLSAISKLLYVELINTADECVQSERLPVVAGQSMGDFKLPDTLREGSYRIRAYTNWMRNFDEGFFFDKTIVIGNSLTSSLVTSSKFTFIVDDKQKRIGRETIKIHDLNGNPITEKLVNYVVTQKGKVIAKGKTALDGQGAISLEFPVKDDLAAEGGNIQLTIDQGGRSPVVKVIPIPKTNLRPVVKFYPEGGVLLAETFNKVGFQAIGTSGRGVPIRGYVESDGQQVNTFSSDSSGLGNFSFVPEAGEPYEAVVDFGGGDTVRMMLPQVSRTGYALAVNNAIENMIWVLVTGAVKQGRNPLSVVAQHDGTVFYALKSALKEGAATVGIPRKQLPSGVVDLLLLDEQEHLLAHRSIFNFKETDLLPLQVSASKNAYGRREKVDLTLLAKGLHDSLRVGCFSMAVTQTGKVPDSLLEDANIVSTLLLGDQVKTYLEKPGYYFNTKISNAKRMRQLDDFMLTQHLDSAFWPRVMSSSFPGIRYPAEKDLRISGTITRRKGEAVDGAKVTVITPQNILAVLDTVTGPDGRFAFDQLIFADSVKFVVQARDAKGKKNVEIHLDSVPKHPIGVNKNWPDAVADANLSLGNYLAIAQKNLGELQKFGLLQRSIQLDEVTVTAKKEEPAKYSSNLNGPGNADQVLSGDDPFFGSCSSLDQCLNGRLTGVFFQNGVPYSTRSPNQPMQVVLDGMYMDAEALSTIAPMDVASVEVLRSIGNTAIYGSYGGGGVLIITTRRGDQPRKYNTDMYTPGITSFSPQGLYEARTFHSPDYSAGEEKPGMKDLRTTIYWNPELVTDQNGEANVSFYTADEPGMYQIVVEGIDTEGHVGRSVSYINVK</sequence>
<dbReference type="SUPFAM" id="SSF56935">
    <property type="entry name" value="Porins"/>
    <property type="match status" value="1"/>
</dbReference>
<keyword evidence="3" id="KW-1185">Reference proteome</keyword>
<feature type="signal peptide" evidence="1">
    <location>
        <begin position="1"/>
        <end position="20"/>
    </location>
</feature>
<keyword evidence="1" id="KW-0732">Signal</keyword>
<dbReference type="Proteomes" id="UP001501411">
    <property type="component" value="Unassembled WGS sequence"/>
</dbReference>
<dbReference type="InterPro" id="IPR037066">
    <property type="entry name" value="Plug_dom_sf"/>
</dbReference>
<evidence type="ECO:0000256" key="1">
    <source>
        <dbReference type="SAM" id="SignalP"/>
    </source>
</evidence>
<feature type="chain" id="PRO_5047243615" evidence="1">
    <location>
        <begin position="21"/>
        <end position="906"/>
    </location>
</feature>
<evidence type="ECO:0000313" key="3">
    <source>
        <dbReference type="Proteomes" id="UP001501411"/>
    </source>
</evidence>
<gene>
    <name evidence="2" type="ORF">GCM10023231_08600</name>
</gene>
<comment type="caution">
    <text evidence="2">The sequence shown here is derived from an EMBL/GenBank/DDBJ whole genome shotgun (WGS) entry which is preliminary data.</text>
</comment>
<protein>
    <submittedName>
        <fullName evidence="2">TonB-dependent receptor plug domain-containing protein</fullName>
    </submittedName>
</protein>
<organism evidence="2 3">
    <name type="scientific">Olivibacter ginsenosidimutans</name>
    <dbReference type="NCBI Taxonomy" id="1176537"/>
    <lineage>
        <taxon>Bacteria</taxon>
        <taxon>Pseudomonadati</taxon>
        <taxon>Bacteroidota</taxon>
        <taxon>Sphingobacteriia</taxon>
        <taxon>Sphingobacteriales</taxon>
        <taxon>Sphingobacteriaceae</taxon>
        <taxon>Olivibacter</taxon>
    </lineage>
</organism>